<comment type="caution">
    <text evidence="1">The sequence shown here is derived from an EMBL/GenBank/DDBJ whole genome shotgun (WGS) entry which is preliminary data.</text>
</comment>
<sequence length="443" mass="51550">MLQFEDMSNELILYVWDQLTAADAIYSFSDLNTRINSLLLQFCELYKQLDLRYCSLSACRFLCHQASTMIEWRLGLTVIKLGNRYRCSQMDMFADEVAKSIVGSHFARQGKSCNNAPKNIFRVLMTYNKQIQPIFPQLASLVVFQFISINEDSRDTLLFAIAGGSSMRTFTWNTCSNQTHHSRALFDWLFRCSVNLVSYKLQTPPLENGFELKYEYTIANAYVPHRSLVYLQISILNLNTLYVLLHYLPQLKHLDVYISSIIDSINTTDQYLASKLNYPETLRVLNLRNLRIRGSDCSCLEQLMGKFTNTVEEFSLCLTHYCTDEVDVCFNGHRLATVCSRLPRLRSLHFAIHLQFIERRRTQTLTDFAQTFRTPFWLDGPLGRIQVCMTYDQVFNFVQMLSLPYTFSDNILFYTIDLIDVLFNNSEEEKERPNNLSIALRPL</sequence>
<evidence type="ECO:0000313" key="2">
    <source>
        <dbReference type="Proteomes" id="UP000663887"/>
    </source>
</evidence>
<proteinExistence type="predicted"/>
<name>A0A816VSC3_9BILA</name>
<reference evidence="1" key="1">
    <citation type="submission" date="2021-02" db="EMBL/GenBank/DDBJ databases">
        <authorList>
            <person name="Nowell W R."/>
        </authorList>
    </citation>
    <scope>NUCLEOTIDE SEQUENCE</scope>
</reference>
<dbReference type="SUPFAM" id="SSF52047">
    <property type="entry name" value="RNI-like"/>
    <property type="match status" value="1"/>
</dbReference>
<accession>A0A816VSC3</accession>
<dbReference type="Proteomes" id="UP000663887">
    <property type="component" value="Unassembled WGS sequence"/>
</dbReference>
<dbReference type="EMBL" id="CAJNRG010011362">
    <property type="protein sequence ID" value="CAF2131333.1"/>
    <property type="molecule type" value="Genomic_DNA"/>
</dbReference>
<dbReference type="AlphaFoldDB" id="A0A816VSC3"/>
<organism evidence="1 2">
    <name type="scientific">Rotaria magnacalcarata</name>
    <dbReference type="NCBI Taxonomy" id="392030"/>
    <lineage>
        <taxon>Eukaryota</taxon>
        <taxon>Metazoa</taxon>
        <taxon>Spiralia</taxon>
        <taxon>Gnathifera</taxon>
        <taxon>Rotifera</taxon>
        <taxon>Eurotatoria</taxon>
        <taxon>Bdelloidea</taxon>
        <taxon>Philodinida</taxon>
        <taxon>Philodinidae</taxon>
        <taxon>Rotaria</taxon>
    </lineage>
</organism>
<evidence type="ECO:0008006" key="3">
    <source>
        <dbReference type="Google" id="ProtNLM"/>
    </source>
</evidence>
<gene>
    <name evidence="1" type="ORF">XDN619_LOCUS24772</name>
</gene>
<protein>
    <recommendedName>
        <fullName evidence="3">F-box domain-containing protein</fullName>
    </recommendedName>
</protein>
<evidence type="ECO:0000313" key="1">
    <source>
        <dbReference type="EMBL" id="CAF2131333.1"/>
    </source>
</evidence>